<protein>
    <submittedName>
        <fullName evidence="2">HNH endonuclease</fullName>
    </submittedName>
</protein>
<keyword evidence="2" id="KW-0378">Hydrolase</keyword>
<dbReference type="EMBL" id="RDQO01000002">
    <property type="protein sequence ID" value="RMX06724.1"/>
    <property type="molecule type" value="Genomic_DNA"/>
</dbReference>
<evidence type="ECO:0000313" key="2">
    <source>
        <dbReference type="EMBL" id="RMX06724.1"/>
    </source>
</evidence>
<dbReference type="InterPro" id="IPR002711">
    <property type="entry name" value="HNH"/>
</dbReference>
<gene>
    <name evidence="2" type="ORF">D8I35_09490</name>
</gene>
<proteinExistence type="predicted"/>
<dbReference type="CDD" id="cd00085">
    <property type="entry name" value="HNHc"/>
    <property type="match status" value="1"/>
</dbReference>
<dbReference type="SMART" id="SM00507">
    <property type="entry name" value="HNHc"/>
    <property type="match status" value="1"/>
</dbReference>
<organism evidence="2 3">
    <name type="scientific">Corticibacter populi</name>
    <dbReference type="NCBI Taxonomy" id="1550736"/>
    <lineage>
        <taxon>Bacteria</taxon>
        <taxon>Pseudomonadati</taxon>
        <taxon>Pseudomonadota</taxon>
        <taxon>Betaproteobacteria</taxon>
        <taxon>Burkholderiales</taxon>
        <taxon>Comamonadaceae</taxon>
        <taxon>Corticibacter</taxon>
    </lineage>
</organism>
<dbReference type="InterPro" id="IPR003615">
    <property type="entry name" value="HNH_nuc"/>
</dbReference>
<dbReference type="RefSeq" id="WP_122228555.1">
    <property type="nucleotide sequence ID" value="NZ_RDQO01000002.1"/>
</dbReference>
<dbReference type="GO" id="GO:0003676">
    <property type="term" value="F:nucleic acid binding"/>
    <property type="evidence" value="ECO:0007669"/>
    <property type="project" value="InterPro"/>
</dbReference>
<dbReference type="GO" id="GO:0008270">
    <property type="term" value="F:zinc ion binding"/>
    <property type="evidence" value="ECO:0007669"/>
    <property type="project" value="InterPro"/>
</dbReference>
<evidence type="ECO:0000259" key="1">
    <source>
        <dbReference type="SMART" id="SM00507"/>
    </source>
</evidence>
<dbReference type="Gene3D" id="1.10.30.50">
    <property type="match status" value="1"/>
</dbReference>
<comment type="caution">
    <text evidence="2">The sequence shown here is derived from an EMBL/GenBank/DDBJ whole genome shotgun (WGS) entry which is preliminary data.</text>
</comment>
<keyword evidence="2" id="KW-0255">Endonuclease</keyword>
<accession>A0A3M6QUM0</accession>
<feature type="domain" description="HNH nuclease" evidence="1">
    <location>
        <begin position="50"/>
        <end position="103"/>
    </location>
</feature>
<sequence length="124" mass="13636">MASAAPRPCSHPGCGVLVYDGSGRCPKHPRKTWAKRPAAPKRITGRALQRLRAELFAREPLCRACNAKALVTLATQRDHIIPLEEGGADTDDNIQPLCSACHDAKSKAERARGVRRHWDAYREG</sequence>
<reference evidence="2 3" key="1">
    <citation type="submission" date="2018-10" db="EMBL/GenBank/DDBJ databases">
        <title>Draft genome of Cortibacter populi DSM10536.</title>
        <authorList>
            <person name="Bernier A.-M."/>
            <person name="Bernard K."/>
        </authorList>
    </citation>
    <scope>NUCLEOTIDE SEQUENCE [LARGE SCALE GENOMIC DNA]</scope>
    <source>
        <strain evidence="2 3">DSM 105136</strain>
    </source>
</reference>
<dbReference type="GO" id="GO:0004519">
    <property type="term" value="F:endonuclease activity"/>
    <property type="evidence" value="ECO:0007669"/>
    <property type="project" value="UniProtKB-KW"/>
</dbReference>
<evidence type="ECO:0000313" key="3">
    <source>
        <dbReference type="Proteomes" id="UP000278006"/>
    </source>
</evidence>
<dbReference type="Proteomes" id="UP000278006">
    <property type="component" value="Unassembled WGS sequence"/>
</dbReference>
<dbReference type="OrthoDB" id="5292295at2"/>
<dbReference type="Pfam" id="PF01844">
    <property type="entry name" value="HNH"/>
    <property type="match status" value="1"/>
</dbReference>
<name>A0A3M6QUM0_9BURK</name>
<dbReference type="AlphaFoldDB" id="A0A3M6QUM0"/>
<keyword evidence="3" id="KW-1185">Reference proteome</keyword>
<keyword evidence="2" id="KW-0540">Nuclease</keyword>